<comment type="caution">
    <text evidence="2">The sequence shown here is derived from an EMBL/GenBank/DDBJ whole genome shotgun (WGS) entry which is preliminary data.</text>
</comment>
<feature type="non-terminal residue" evidence="2">
    <location>
        <position position="595"/>
    </location>
</feature>
<evidence type="ECO:0000313" key="2">
    <source>
        <dbReference type="EMBL" id="TMQ70056.1"/>
    </source>
</evidence>
<name>A0A538U2D5_UNCEI</name>
<evidence type="ECO:0000313" key="3">
    <source>
        <dbReference type="Proteomes" id="UP000319836"/>
    </source>
</evidence>
<dbReference type="Pfam" id="PF07494">
    <property type="entry name" value="Reg_prop"/>
    <property type="match status" value="1"/>
</dbReference>
<accession>A0A538U2D5</accession>
<dbReference type="InterPro" id="IPR011110">
    <property type="entry name" value="Reg_prop"/>
</dbReference>
<gene>
    <name evidence="2" type="ORF">E6K80_09735</name>
</gene>
<evidence type="ECO:0000256" key="1">
    <source>
        <dbReference type="SAM" id="SignalP"/>
    </source>
</evidence>
<protein>
    <recommendedName>
        <fullName evidence="4">Two component regulator propeller</fullName>
    </recommendedName>
</protein>
<dbReference type="AlphaFoldDB" id="A0A538U2D5"/>
<reference evidence="2 3" key="1">
    <citation type="journal article" date="2019" name="Nat. Microbiol.">
        <title>Mediterranean grassland soil C-N compound turnover is dependent on rainfall and depth, and is mediated by genomically divergent microorganisms.</title>
        <authorList>
            <person name="Diamond S."/>
            <person name="Andeer P.F."/>
            <person name="Li Z."/>
            <person name="Crits-Christoph A."/>
            <person name="Burstein D."/>
            <person name="Anantharaman K."/>
            <person name="Lane K.R."/>
            <person name="Thomas B.C."/>
            <person name="Pan C."/>
            <person name="Northen T.R."/>
            <person name="Banfield J.F."/>
        </authorList>
    </citation>
    <scope>NUCLEOTIDE SEQUENCE [LARGE SCALE GENOMIC DNA]</scope>
    <source>
        <strain evidence="2">WS_10</strain>
    </source>
</reference>
<dbReference type="SUPFAM" id="SSF63829">
    <property type="entry name" value="Calcium-dependent phosphotriesterase"/>
    <property type="match status" value="1"/>
</dbReference>
<dbReference type="EMBL" id="VBPA01000239">
    <property type="protein sequence ID" value="TMQ70056.1"/>
    <property type="molecule type" value="Genomic_DNA"/>
</dbReference>
<dbReference type="InterPro" id="IPR015943">
    <property type="entry name" value="WD40/YVTN_repeat-like_dom_sf"/>
</dbReference>
<dbReference type="Proteomes" id="UP000319836">
    <property type="component" value="Unassembled WGS sequence"/>
</dbReference>
<dbReference type="Gene3D" id="2.130.10.10">
    <property type="entry name" value="YVTN repeat-like/Quinoprotein amine dehydrogenase"/>
    <property type="match status" value="2"/>
</dbReference>
<sequence length="595" mass="63154">MRASIFLATALALAAVVGAASASSPAGAWTTFIRAREFTALVVDAGQVWGATAEGGLVRWDRATDALEVIRREPGAIASNRLTALAEDRAGRLWVATDGAGVSLRSADGRRWDVVNLLDGLPSDTVRVLEATGDSIWIGTTRGFSLWNGRQVSGSLPDGITTSFDTTFASVSVTGIALRGDSLWIATRRGIGLARLSGQLADWRPMNAGLTDTDVRSLVTDGADVFAQTGADVYRWREDLAQWSLEPGAGVVHRLTNAAGAVLAAGEGGAFRWVHTSTDSGWTAVPGSPTAPPESPDDPEIALARDGRFYAALAETLYAGPPPAGGGWTPRALPDGPPANELLQVEIDGSRVYVTTNTAGVARYDGGWRHWPPVSCNGVECDTTFLRPLFVLGFFADRSGRKWAGCWSQALDSFRDDRAPPQFHHEVIVVDPITQQRSWFVCATQDTSGAVWLGMDTPFKGEIDPIGLEVYDSTGAYRRNYNPTNSNLSGKLVHGLTSTRNGRVWVGFDGDGLDFMALPDTSRFVHVSSTGGLSIRGLASFGDSVWLVTNTQLWRFGAAAATSSQPAQTIDLGGGVPQLGVKPMAVGHDGAVWVG</sequence>
<feature type="chain" id="PRO_5022196816" description="Two component regulator propeller" evidence="1">
    <location>
        <begin position="29"/>
        <end position="595"/>
    </location>
</feature>
<keyword evidence="1" id="KW-0732">Signal</keyword>
<evidence type="ECO:0008006" key="4">
    <source>
        <dbReference type="Google" id="ProtNLM"/>
    </source>
</evidence>
<feature type="signal peptide" evidence="1">
    <location>
        <begin position="1"/>
        <end position="28"/>
    </location>
</feature>
<proteinExistence type="predicted"/>
<organism evidence="2 3">
    <name type="scientific">Eiseniibacteriota bacterium</name>
    <dbReference type="NCBI Taxonomy" id="2212470"/>
    <lineage>
        <taxon>Bacteria</taxon>
        <taxon>Candidatus Eiseniibacteriota</taxon>
    </lineage>
</organism>